<proteinExistence type="predicted"/>
<evidence type="ECO:0000313" key="1">
    <source>
        <dbReference type="EMBL" id="SVD18524.1"/>
    </source>
</evidence>
<accession>A0A382T8P7</accession>
<dbReference type="AlphaFoldDB" id="A0A382T8P7"/>
<protein>
    <submittedName>
        <fullName evidence="1">Uncharacterized protein</fullName>
    </submittedName>
</protein>
<organism evidence="1">
    <name type="scientific">marine metagenome</name>
    <dbReference type="NCBI Taxonomy" id="408172"/>
    <lineage>
        <taxon>unclassified sequences</taxon>
        <taxon>metagenomes</taxon>
        <taxon>ecological metagenomes</taxon>
    </lineage>
</organism>
<dbReference type="EMBL" id="UINC01134774">
    <property type="protein sequence ID" value="SVD18524.1"/>
    <property type="molecule type" value="Genomic_DNA"/>
</dbReference>
<name>A0A382T8P7_9ZZZZ</name>
<sequence length="27" mass="3098">MYLLYSAGTCCIQQDSIVLQLDVYIML</sequence>
<gene>
    <name evidence="1" type="ORF">METZ01_LOCUS371378</name>
</gene>
<reference evidence="1" key="1">
    <citation type="submission" date="2018-05" db="EMBL/GenBank/DDBJ databases">
        <authorList>
            <person name="Lanie J.A."/>
            <person name="Ng W.-L."/>
            <person name="Kazmierczak K.M."/>
            <person name="Andrzejewski T.M."/>
            <person name="Davidsen T.M."/>
            <person name="Wayne K.J."/>
            <person name="Tettelin H."/>
            <person name="Glass J.I."/>
            <person name="Rusch D."/>
            <person name="Podicherti R."/>
            <person name="Tsui H.-C.T."/>
            <person name="Winkler M.E."/>
        </authorList>
    </citation>
    <scope>NUCLEOTIDE SEQUENCE</scope>
</reference>